<dbReference type="VEuPathDB" id="VectorBase:CSON010904"/>
<name>A0A336M2Q4_CULSO</name>
<feature type="domain" description="MADF" evidence="1">
    <location>
        <begin position="14"/>
        <end position="109"/>
    </location>
</feature>
<evidence type="ECO:0000259" key="1">
    <source>
        <dbReference type="PROSITE" id="PS51029"/>
    </source>
</evidence>
<accession>A0A336M2Q4</accession>
<dbReference type="PROSITE" id="PS51029">
    <property type="entry name" value="MADF"/>
    <property type="match status" value="1"/>
</dbReference>
<evidence type="ECO:0000313" key="2">
    <source>
        <dbReference type="EMBL" id="SSX24536.1"/>
    </source>
</evidence>
<proteinExistence type="predicted"/>
<dbReference type="Pfam" id="PF10545">
    <property type="entry name" value="MADF_DNA_bdg"/>
    <property type="match status" value="1"/>
</dbReference>
<dbReference type="SMART" id="SM00595">
    <property type="entry name" value="MADF"/>
    <property type="match status" value="1"/>
</dbReference>
<dbReference type="InterPro" id="IPR006578">
    <property type="entry name" value="MADF-dom"/>
</dbReference>
<sequence>MALKDHDDLEFWREFVELYRGMPSLWKVNSEPYKNKTVKFICYEIMQKKLKEIEPHADIPMVKRKLNTLRSNYRREVNKVERSKLRGGPVYTPTVWYYDIMRFLDEDDNYQMMGDEELSVDELETLSSDVKIVEIEEPEPHYIEETQTESPSIFNVSHPTPLYKKRKLTHNPAESSETRCKNDLIELACDKLREFCTEDDLLSKYWANELKYIDPDQKLFAQKAINDILFEARMKTLHRNSVQINQTYSNGTTN</sequence>
<organism evidence="2">
    <name type="scientific">Culicoides sonorensis</name>
    <name type="common">Biting midge</name>
    <dbReference type="NCBI Taxonomy" id="179676"/>
    <lineage>
        <taxon>Eukaryota</taxon>
        <taxon>Metazoa</taxon>
        <taxon>Ecdysozoa</taxon>
        <taxon>Arthropoda</taxon>
        <taxon>Hexapoda</taxon>
        <taxon>Insecta</taxon>
        <taxon>Pterygota</taxon>
        <taxon>Neoptera</taxon>
        <taxon>Endopterygota</taxon>
        <taxon>Diptera</taxon>
        <taxon>Nematocera</taxon>
        <taxon>Chironomoidea</taxon>
        <taxon>Ceratopogonidae</taxon>
        <taxon>Ceratopogoninae</taxon>
        <taxon>Culicoides</taxon>
        <taxon>Monoculicoides</taxon>
    </lineage>
</organism>
<dbReference type="PANTHER" id="PTHR21505:SF8">
    <property type="entry name" value="DPT-YFP REPRESSOR BY OVEREXPRESSION, ISOFORM D-RELATED"/>
    <property type="match status" value="1"/>
</dbReference>
<reference evidence="2" key="1">
    <citation type="submission" date="2018-07" db="EMBL/GenBank/DDBJ databases">
        <authorList>
            <person name="Quirk P.G."/>
            <person name="Krulwich T.A."/>
        </authorList>
    </citation>
    <scope>NUCLEOTIDE SEQUENCE</scope>
</reference>
<protein>
    <submittedName>
        <fullName evidence="2">CSON010904 protein</fullName>
    </submittedName>
</protein>
<dbReference type="OMA" id="PCLWDIR"/>
<gene>
    <name evidence="2" type="primary">CSON010904</name>
</gene>
<dbReference type="AlphaFoldDB" id="A0A336M2Q4"/>
<dbReference type="PANTHER" id="PTHR21505">
    <property type="entry name" value="MADF DOMAIN-CONTAINING PROTEIN-RELATED"/>
    <property type="match status" value="1"/>
</dbReference>
<dbReference type="EMBL" id="UFQT01000452">
    <property type="protein sequence ID" value="SSX24536.1"/>
    <property type="molecule type" value="Genomic_DNA"/>
</dbReference>